<dbReference type="EMBL" id="KB445850">
    <property type="protein sequence ID" value="EMD30772.1"/>
    <property type="molecule type" value="Genomic_DNA"/>
</dbReference>
<name>M2QXV5_CERS8</name>
<feature type="compositionally biased region" description="Basic and acidic residues" evidence="1">
    <location>
        <begin position="106"/>
        <end position="115"/>
    </location>
</feature>
<dbReference type="Proteomes" id="UP000016930">
    <property type="component" value="Unassembled WGS sequence"/>
</dbReference>
<feature type="region of interest" description="Disordered" evidence="1">
    <location>
        <begin position="33"/>
        <end position="166"/>
    </location>
</feature>
<organism evidence="2 3">
    <name type="scientific">Ceriporiopsis subvermispora (strain B)</name>
    <name type="common">White-rot fungus</name>
    <name type="synonym">Gelatoporia subvermispora</name>
    <dbReference type="NCBI Taxonomy" id="914234"/>
    <lineage>
        <taxon>Eukaryota</taxon>
        <taxon>Fungi</taxon>
        <taxon>Dikarya</taxon>
        <taxon>Basidiomycota</taxon>
        <taxon>Agaricomycotina</taxon>
        <taxon>Agaricomycetes</taxon>
        <taxon>Polyporales</taxon>
        <taxon>Gelatoporiaceae</taxon>
        <taxon>Gelatoporia</taxon>
    </lineage>
</organism>
<feature type="region of interest" description="Disordered" evidence="1">
    <location>
        <begin position="781"/>
        <end position="800"/>
    </location>
</feature>
<evidence type="ECO:0008006" key="4">
    <source>
        <dbReference type="Google" id="ProtNLM"/>
    </source>
</evidence>
<dbReference type="STRING" id="914234.M2QXV5"/>
<evidence type="ECO:0000313" key="2">
    <source>
        <dbReference type="EMBL" id="EMD30772.1"/>
    </source>
</evidence>
<dbReference type="AlphaFoldDB" id="M2QXV5"/>
<reference evidence="2 3" key="1">
    <citation type="journal article" date="2012" name="Proc. Natl. Acad. Sci. U.S.A.">
        <title>Comparative genomics of Ceriporiopsis subvermispora and Phanerochaete chrysosporium provide insight into selective ligninolysis.</title>
        <authorList>
            <person name="Fernandez-Fueyo E."/>
            <person name="Ruiz-Duenas F.J."/>
            <person name="Ferreira P."/>
            <person name="Floudas D."/>
            <person name="Hibbett D.S."/>
            <person name="Canessa P."/>
            <person name="Larrondo L.F."/>
            <person name="James T.Y."/>
            <person name="Seelenfreund D."/>
            <person name="Lobos S."/>
            <person name="Polanco R."/>
            <person name="Tello M."/>
            <person name="Honda Y."/>
            <person name="Watanabe T."/>
            <person name="Watanabe T."/>
            <person name="Ryu J.S."/>
            <person name="Kubicek C.P."/>
            <person name="Schmoll M."/>
            <person name="Gaskell J."/>
            <person name="Hammel K.E."/>
            <person name="St John F.J."/>
            <person name="Vanden Wymelenberg A."/>
            <person name="Sabat G."/>
            <person name="Splinter BonDurant S."/>
            <person name="Syed K."/>
            <person name="Yadav J.S."/>
            <person name="Doddapaneni H."/>
            <person name="Subramanian V."/>
            <person name="Lavin J.L."/>
            <person name="Oguiza J.A."/>
            <person name="Perez G."/>
            <person name="Pisabarro A.G."/>
            <person name="Ramirez L."/>
            <person name="Santoyo F."/>
            <person name="Master E."/>
            <person name="Coutinho P.M."/>
            <person name="Henrissat B."/>
            <person name="Lombard V."/>
            <person name="Magnuson J.K."/>
            <person name="Kuees U."/>
            <person name="Hori C."/>
            <person name="Igarashi K."/>
            <person name="Samejima M."/>
            <person name="Held B.W."/>
            <person name="Barry K.W."/>
            <person name="LaButti K.M."/>
            <person name="Lapidus A."/>
            <person name="Lindquist E.A."/>
            <person name="Lucas S.M."/>
            <person name="Riley R."/>
            <person name="Salamov A.A."/>
            <person name="Hoffmeister D."/>
            <person name="Schwenk D."/>
            <person name="Hadar Y."/>
            <person name="Yarden O."/>
            <person name="de Vries R.P."/>
            <person name="Wiebenga A."/>
            <person name="Stenlid J."/>
            <person name="Eastwood D."/>
            <person name="Grigoriev I.V."/>
            <person name="Berka R.M."/>
            <person name="Blanchette R.A."/>
            <person name="Kersten P."/>
            <person name="Martinez A.T."/>
            <person name="Vicuna R."/>
            <person name="Cullen D."/>
        </authorList>
    </citation>
    <scope>NUCLEOTIDE SEQUENCE [LARGE SCALE GENOMIC DNA]</scope>
    <source>
        <strain evidence="2 3">B</strain>
    </source>
</reference>
<gene>
    <name evidence="2" type="ORF">CERSUDRAFT_69722</name>
</gene>
<dbReference type="HOGENOM" id="CLU_006344_1_0_1"/>
<feature type="compositionally biased region" description="Basic and acidic residues" evidence="1">
    <location>
        <begin position="60"/>
        <end position="70"/>
    </location>
</feature>
<keyword evidence="3" id="KW-1185">Reference proteome</keyword>
<dbReference type="Pfam" id="PF18759">
    <property type="entry name" value="Plavaka"/>
    <property type="match status" value="1"/>
</dbReference>
<protein>
    <recommendedName>
        <fullName evidence="4">C2H2-type domain-containing protein</fullName>
    </recommendedName>
</protein>
<evidence type="ECO:0000256" key="1">
    <source>
        <dbReference type="SAM" id="MobiDB-lite"/>
    </source>
</evidence>
<sequence>MEFLCQAPGCNRRPFKSRNGLTRHERTFHIHDPPAILHLRLPRPPSPNSNTRAQASPCLNEDRGHERFDPAHGSGGQEDEEQAEGDGQVQIDLIQGSGDQEDEDDHFMRPDRVLGDQEDEPGADATRPNSTDNTEEAHTVNGKEDTPPEYPDAIENGKGEGNNSLKQTHLGQLMPLSKTIATSSSILHLAKPCDEQGNYLPENAPPVPRPEPGPDDWSPYNNCIEFEAADFLYRRNQMSAKDIDFLCMLWAATLARHHDKPPFENHEELYNVIDSTLLGDVQWQNAKFKYNDELPEGETPPWMLAEYDIWFRDPRLLVHNILDNPDFREEFDYIPQHHYIPRGEHYQRRLKDFMSGNWAWQQADEITKDKNTHGSMFVPIILGSDKTTVSVATGQNEYYPLYLSIGNVHNSVRRAHRNAVVLVGFLSIPKADKCFTNDNAFRKFRRRLFHVSLSHILHTLRPGMTTPEVVRCPDGQCRRVIYGLGPYIADYPEQALLGCIVQGWCARCTANKNYLDDDPEMLTRKCNHTDLVVQELEIGEMWDTYGIVGDPFTNDFPRANINELLSPDILHQVIKGTFKDHLVVWVEDYLVHKHGKTRADEILADIDRRIASAPPFAGLRRFPEGRGFKQWTGDDSKALMKVYIPAIVGHVPDDMVRCLTAFMDFCYIARQNIHTDESLERLDDALDRFHRYREIFRTEGVRPNGFSLPRQHALSHYRALIEAFGAPNGLCSSITESKHIKAVKEPWRRSSRHNALGQMLLTNQRLDKLAASRVDFESRGMLEGTDKPHFTPPEDEGDAPGPRVYNHIDLAATSQRKYSKDVPSLAAEVEQPRLLELIRRFLYDQLQPDSEISSDDVSIEDSPCFNERVYVYYSAAATFFAPSDPCGVGGMHREHIRATPSWYRGPPRYDCVFVNTDPDAEGMLGLDVARIHLFMSFRYHGIQYPCALVHWYERTAPEPDEATGLWQVEAQYASDGSPILGIVHLDTITRAAHLMPEYGSDFICAIAPHETLDAPSIRTYFVNKYIDHHAFETLQ</sequence>
<evidence type="ECO:0000313" key="3">
    <source>
        <dbReference type="Proteomes" id="UP000016930"/>
    </source>
</evidence>
<feature type="compositionally biased region" description="Basic and acidic residues" evidence="1">
    <location>
        <begin position="135"/>
        <end position="146"/>
    </location>
</feature>
<proteinExistence type="predicted"/>
<accession>M2QXV5</accession>
<dbReference type="OrthoDB" id="3199698at2759"/>
<dbReference type="InterPro" id="IPR041078">
    <property type="entry name" value="Plavaka"/>
</dbReference>